<accession>A0A161YFD8</accession>
<evidence type="ECO:0000313" key="2">
    <source>
        <dbReference type="Proteomes" id="UP000076661"/>
    </source>
</evidence>
<evidence type="ECO:0000313" key="1">
    <source>
        <dbReference type="EMBL" id="KZN58996.1"/>
    </source>
</evidence>
<dbReference type="EMBL" id="AUXX01000074">
    <property type="protein sequence ID" value="KZN58996.1"/>
    <property type="molecule type" value="Genomic_DNA"/>
</dbReference>
<dbReference type="Proteomes" id="UP000076661">
    <property type="component" value="Unassembled WGS sequence"/>
</dbReference>
<comment type="caution">
    <text evidence="1">The sequence shown here is derived from an EMBL/GenBank/DDBJ whole genome shotgun (WGS) entry which is preliminary data.</text>
</comment>
<proteinExistence type="predicted"/>
<protein>
    <submittedName>
        <fullName evidence="1">Uncharacterized protein</fullName>
    </submittedName>
</protein>
<organism evidence="1 2">
    <name type="scientific">Pseudoalteromonas luteoviolacea S4060-1</name>
    <dbReference type="NCBI Taxonomy" id="1365257"/>
    <lineage>
        <taxon>Bacteria</taxon>
        <taxon>Pseudomonadati</taxon>
        <taxon>Pseudomonadota</taxon>
        <taxon>Gammaproteobacteria</taxon>
        <taxon>Alteromonadales</taxon>
        <taxon>Pseudoalteromonadaceae</taxon>
        <taxon>Pseudoalteromonas</taxon>
    </lineage>
</organism>
<dbReference type="AlphaFoldDB" id="A0A161YFD8"/>
<name>A0A161YFD8_9GAMM</name>
<gene>
    <name evidence="1" type="ORF">N478_09195</name>
</gene>
<reference evidence="1 2" key="1">
    <citation type="submission" date="2013-07" db="EMBL/GenBank/DDBJ databases">
        <title>Comparative Genomic and Metabolomic Analysis of Twelve Strains of Pseudoalteromonas luteoviolacea.</title>
        <authorList>
            <person name="Vynne N.G."/>
            <person name="Mansson M."/>
            <person name="Gram L."/>
        </authorList>
    </citation>
    <scope>NUCLEOTIDE SEQUENCE [LARGE SCALE GENOMIC DNA]</scope>
    <source>
        <strain evidence="1 2">S4060-1</strain>
    </source>
</reference>
<dbReference type="PATRIC" id="fig|1365257.3.peg.5254"/>
<sequence length="53" mass="6522">MEYPNKDLSKGHWLMEKLRQMDGVWTTQVERCRMHVNLQNQNTKQVVWKYVRS</sequence>